<comment type="function">
    <text evidence="9">May play the central regulatory role in sporulation. It may be an element of the effector pathway responsible for the activation of sporulation genes in response to nutritional stress. Spo0A may act in concert with spo0H (a sigma factor) to control the expression of some genes that are critical to the sporulation process.</text>
</comment>
<evidence type="ECO:0000256" key="10">
    <source>
        <dbReference type="PROSITE-ProRule" id="PRU00169"/>
    </source>
</evidence>
<keyword evidence="3" id="KW-0963">Cytoplasm</keyword>
<dbReference type="PANTHER" id="PTHR42713:SF3">
    <property type="entry name" value="TRANSCRIPTIONAL REGULATORY PROTEIN HPTR"/>
    <property type="match status" value="1"/>
</dbReference>
<dbReference type="SUPFAM" id="SSF52172">
    <property type="entry name" value="CheY-like"/>
    <property type="match status" value="1"/>
</dbReference>
<dbReference type="Proteomes" id="UP000182569">
    <property type="component" value="Chromosome"/>
</dbReference>
<dbReference type="GO" id="GO:0000160">
    <property type="term" value="P:phosphorelay signal transduction system"/>
    <property type="evidence" value="ECO:0007669"/>
    <property type="project" value="UniProtKB-KW"/>
</dbReference>
<reference evidence="14" key="1">
    <citation type="journal article" date="2016" name="Front. Microbiol.">
        <title>Complete Genome Sequence of Clostridium estertheticum DSM 8809, a Microbe Identified in Spoiled Vacuum Packed Beef.</title>
        <authorList>
            <person name="Yu Z."/>
            <person name="Gunn L."/>
            <person name="Brennan E."/>
            <person name="Reid R."/>
            <person name="Wall P.G."/>
            <person name="Gaora O.P."/>
            <person name="Hurley D."/>
            <person name="Bolton D."/>
            <person name="Fanning S."/>
        </authorList>
    </citation>
    <scope>NUCLEOTIDE SEQUENCE [LARGE SCALE GENOMIC DNA]</scope>
    <source>
        <strain evidence="14">DSM 8809</strain>
    </source>
</reference>
<evidence type="ECO:0000256" key="5">
    <source>
        <dbReference type="ARBA" id="ARBA00023012"/>
    </source>
</evidence>
<evidence type="ECO:0000256" key="2">
    <source>
        <dbReference type="ARBA" id="ARBA00018672"/>
    </source>
</evidence>
<dbReference type="CDD" id="cd17536">
    <property type="entry name" value="REC_YesN-like"/>
    <property type="match status" value="1"/>
</dbReference>
<proteinExistence type="predicted"/>
<accession>A0A1J0GDX5</accession>
<evidence type="ECO:0000256" key="9">
    <source>
        <dbReference type="ARBA" id="ARBA00024867"/>
    </source>
</evidence>
<evidence type="ECO:0000256" key="7">
    <source>
        <dbReference type="ARBA" id="ARBA00023125"/>
    </source>
</evidence>
<dbReference type="PROSITE" id="PS50110">
    <property type="entry name" value="RESPONSE_REGULATORY"/>
    <property type="match status" value="1"/>
</dbReference>
<dbReference type="Pfam" id="PF12833">
    <property type="entry name" value="HTH_18"/>
    <property type="match status" value="1"/>
</dbReference>
<dbReference type="SUPFAM" id="SSF46689">
    <property type="entry name" value="Homeodomain-like"/>
    <property type="match status" value="1"/>
</dbReference>
<dbReference type="PANTHER" id="PTHR42713">
    <property type="entry name" value="HISTIDINE KINASE-RELATED"/>
    <property type="match status" value="1"/>
</dbReference>
<keyword evidence="4 10" id="KW-0597">Phosphoprotein</keyword>
<keyword evidence="5" id="KW-0902">Two-component regulatory system</keyword>
<dbReference type="GO" id="GO:0005737">
    <property type="term" value="C:cytoplasm"/>
    <property type="evidence" value="ECO:0007669"/>
    <property type="project" value="UniProtKB-SubCell"/>
</dbReference>
<name>A0A1J0GDX5_9CLOT</name>
<dbReference type="STRING" id="1552.A7L45_05240"/>
<evidence type="ECO:0000259" key="12">
    <source>
        <dbReference type="PROSITE" id="PS50110"/>
    </source>
</evidence>
<feature type="modified residue" description="4-aspartylphosphate" evidence="10">
    <location>
        <position position="55"/>
    </location>
</feature>
<dbReference type="InterPro" id="IPR018060">
    <property type="entry name" value="HTH_AraC"/>
</dbReference>
<evidence type="ECO:0000259" key="11">
    <source>
        <dbReference type="PROSITE" id="PS01124"/>
    </source>
</evidence>
<dbReference type="InterPro" id="IPR051552">
    <property type="entry name" value="HptR"/>
</dbReference>
<evidence type="ECO:0000256" key="6">
    <source>
        <dbReference type="ARBA" id="ARBA00023015"/>
    </source>
</evidence>
<dbReference type="OrthoDB" id="9794370at2"/>
<evidence type="ECO:0000313" key="13">
    <source>
        <dbReference type="EMBL" id="APC39511.1"/>
    </source>
</evidence>
<evidence type="ECO:0000256" key="1">
    <source>
        <dbReference type="ARBA" id="ARBA00004496"/>
    </source>
</evidence>
<keyword evidence="7" id="KW-0238">DNA-binding</keyword>
<organism evidence="13 14">
    <name type="scientific">Clostridium estertheticum subsp. estertheticum</name>
    <dbReference type="NCBI Taxonomy" id="1552"/>
    <lineage>
        <taxon>Bacteria</taxon>
        <taxon>Bacillati</taxon>
        <taxon>Bacillota</taxon>
        <taxon>Clostridia</taxon>
        <taxon>Eubacteriales</taxon>
        <taxon>Clostridiaceae</taxon>
        <taxon>Clostridium</taxon>
    </lineage>
</organism>
<gene>
    <name evidence="13" type="ORF">A7L45_05240</name>
</gene>
<dbReference type="AlphaFoldDB" id="A0A1J0GDX5"/>
<dbReference type="EMBL" id="CP015756">
    <property type="protein sequence ID" value="APC39511.1"/>
    <property type="molecule type" value="Genomic_DNA"/>
</dbReference>
<evidence type="ECO:0000256" key="8">
    <source>
        <dbReference type="ARBA" id="ARBA00023163"/>
    </source>
</evidence>
<dbReference type="InterPro" id="IPR011006">
    <property type="entry name" value="CheY-like_superfamily"/>
</dbReference>
<dbReference type="Gene3D" id="1.10.10.60">
    <property type="entry name" value="Homeodomain-like"/>
    <property type="match status" value="2"/>
</dbReference>
<dbReference type="InterPro" id="IPR009057">
    <property type="entry name" value="Homeodomain-like_sf"/>
</dbReference>
<dbReference type="SMART" id="SM00448">
    <property type="entry name" value="REC"/>
    <property type="match status" value="1"/>
</dbReference>
<dbReference type="GO" id="GO:0003700">
    <property type="term" value="F:DNA-binding transcription factor activity"/>
    <property type="evidence" value="ECO:0007669"/>
    <property type="project" value="InterPro"/>
</dbReference>
<evidence type="ECO:0000256" key="3">
    <source>
        <dbReference type="ARBA" id="ARBA00022490"/>
    </source>
</evidence>
<dbReference type="PROSITE" id="PS01124">
    <property type="entry name" value="HTH_ARAC_FAMILY_2"/>
    <property type="match status" value="1"/>
</dbReference>
<sequence>MYKVLIVDDERIIREGIANSIEWNKYGFSLCGMAQNGIDAYEIIKQIVPDAVITDIKMPGMGGLELISRIYKEYPQIIFIILSGYGEFKFANKAMKYGVKYYLLKPCDEDEIINILKKIEIEKKEEEKKDKFLTDINDNFKKVLPQVGEQFLRDFIIGVTYSKVECEYFLRLFDIKETKFKLVVFKLDNGVDLLEKFALKNIAYDILNQNVVYLSTILDNNVLLLIKSIDLSILTDLLSQIKDIFNKYFKYNICIGVSNENSFESIQNMYLEVKECLKCEFYLGDNKIITEKIIEFNKSQDNLSDSTYNEMIAVSVKTGNIERLNLQLDSFFNMIYQEKVEIEMAKNYCIEIFLIILRQGDHKKVRGYAKGLYEIQDKSTLRQISGYIKYIANEIAKKNYDNNTENYGAIISTVINCVDNNIQNYELSLNWIAKKVLFINENYLGKLFYKHTNEKFSRYVVRIRMEKAKELIRSKKDYKFYEITEQIGLGDNTQYFSQVFKKYTGYTPSEYRKL</sequence>
<comment type="subcellular location">
    <subcellularLocation>
        <location evidence="1">Cytoplasm</location>
    </subcellularLocation>
</comment>
<dbReference type="SMART" id="SM00342">
    <property type="entry name" value="HTH_ARAC"/>
    <property type="match status" value="1"/>
</dbReference>
<dbReference type="RefSeq" id="WP_071611804.1">
    <property type="nucleotide sequence ID" value="NZ_CP015756.1"/>
</dbReference>
<evidence type="ECO:0000256" key="4">
    <source>
        <dbReference type="ARBA" id="ARBA00022553"/>
    </source>
</evidence>
<dbReference type="Pfam" id="PF00072">
    <property type="entry name" value="Response_reg"/>
    <property type="match status" value="1"/>
</dbReference>
<keyword evidence="6" id="KW-0805">Transcription regulation</keyword>
<protein>
    <recommendedName>
        <fullName evidence="2">Stage 0 sporulation protein A homolog</fullName>
    </recommendedName>
</protein>
<dbReference type="GO" id="GO:0043565">
    <property type="term" value="F:sequence-specific DNA binding"/>
    <property type="evidence" value="ECO:0007669"/>
    <property type="project" value="InterPro"/>
</dbReference>
<dbReference type="InterPro" id="IPR001789">
    <property type="entry name" value="Sig_transdc_resp-reg_receiver"/>
</dbReference>
<keyword evidence="8" id="KW-0804">Transcription</keyword>
<keyword evidence="14" id="KW-1185">Reference proteome</keyword>
<dbReference type="Gene3D" id="3.40.50.2300">
    <property type="match status" value="1"/>
</dbReference>
<dbReference type="KEGG" id="ceu:A7L45_05240"/>
<feature type="domain" description="Response regulatory" evidence="12">
    <location>
        <begin position="3"/>
        <end position="120"/>
    </location>
</feature>
<feature type="domain" description="HTH araC/xylS-type" evidence="11">
    <location>
        <begin position="412"/>
        <end position="514"/>
    </location>
</feature>
<evidence type="ECO:0000313" key="14">
    <source>
        <dbReference type="Proteomes" id="UP000182569"/>
    </source>
</evidence>